<evidence type="ECO:0000313" key="6">
    <source>
        <dbReference type="EMBL" id="PDH34876.1"/>
    </source>
</evidence>
<reference evidence="6 7" key="1">
    <citation type="submission" date="2017-08" db="EMBL/GenBank/DDBJ databases">
        <title>Fine stratification of microbial communities through a metagenomic profile of the photic zone.</title>
        <authorList>
            <person name="Haro-Moreno J.M."/>
            <person name="Lopez-Perez M."/>
            <person name="De La Torre J."/>
            <person name="Picazo A."/>
            <person name="Camacho A."/>
            <person name="Rodriguez-Valera F."/>
        </authorList>
    </citation>
    <scope>NUCLEOTIDE SEQUENCE [LARGE SCALE GENOMIC DNA]</scope>
    <source>
        <strain evidence="6">MED-G28</strain>
    </source>
</reference>
<sequence length="228" mass="26374">MQPDENKPQQHYHHGNVKESLIDVAVKLIDSNEVELLSLRSLAKEVGITPSAVYNHFPNKDALMLEIKIRLYDEFNKFFESRCNRTNDPEQDLLEVCIVYYYFSQDYPSRFQFLFSYIFPMEWSNPELVELSCRTLVRTRKLILEIYDKYNVPVSDEKVVNTSLLVWAQLHGLVALKKSGSIKAAVAFQGWPEACSLVNHEQAEGLIRNHLRMTVNAILNTLQGEGHR</sequence>
<name>A0A2A5WFI4_9GAMM</name>
<evidence type="ECO:0000256" key="2">
    <source>
        <dbReference type="ARBA" id="ARBA00023125"/>
    </source>
</evidence>
<feature type="DNA-binding region" description="H-T-H motif" evidence="4">
    <location>
        <begin position="38"/>
        <end position="57"/>
    </location>
</feature>
<dbReference type="SUPFAM" id="SSF48498">
    <property type="entry name" value="Tetracyclin repressor-like, C-terminal domain"/>
    <property type="match status" value="1"/>
</dbReference>
<keyword evidence="1" id="KW-0805">Transcription regulation</keyword>
<dbReference type="PANTHER" id="PTHR43479:SF20">
    <property type="entry name" value="HTH TETR-TYPE DOMAIN-CONTAINING PROTEIN"/>
    <property type="match status" value="1"/>
</dbReference>
<dbReference type="GO" id="GO:0003677">
    <property type="term" value="F:DNA binding"/>
    <property type="evidence" value="ECO:0007669"/>
    <property type="project" value="UniProtKB-UniRule"/>
</dbReference>
<dbReference type="InterPro" id="IPR025996">
    <property type="entry name" value="MT1864/Rv1816-like_C"/>
</dbReference>
<dbReference type="EMBL" id="NTJZ01000002">
    <property type="protein sequence ID" value="PDH34876.1"/>
    <property type="molecule type" value="Genomic_DNA"/>
</dbReference>
<dbReference type="PRINTS" id="PR00455">
    <property type="entry name" value="HTHTETR"/>
</dbReference>
<dbReference type="Pfam" id="PF00440">
    <property type="entry name" value="TetR_N"/>
    <property type="match status" value="1"/>
</dbReference>
<dbReference type="AlphaFoldDB" id="A0A2A5WFI4"/>
<comment type="caution">
    <text evidence="6">The sequence shown here is derived from an EMBL/GenBank/DDBJ whole genome shotgun (WGS) entry which is preliminary data.</text>
</comment>
<proteinExistence type="predicted"/>
<protein>
    <recommendedName>
        <fullName evidence="5">HTH tetR-type domain-containing protein</fullName>
    </recommendedName>
</protein>
<dbReference type="InterPro" id="IPR001647">
    <property type="entry name" value="HTH_TetR"/>
</dbReference>
<evidence type="ECO:0000256" key="3">
    <source>
        <dbReference type="ARBA" id="ARBA00023163"/>
    </source>
</evidence>
<dbReference type="PANTHER" id="PTHR43479">
    <property type="entry name" value="ACREF/ENVCD OPERON REPRESSOR-RELATED"/>
    <property type="match status" value="1"/>
</dbReference>
<dbReference type="InterPro" id="IPR050624">
    <property type="entry name" value="HTH-type_Tx_Regulator"/>
</dbReference>
<evidence type="ECO:0000256" key="4">
    <source>
        <dbReference type="PROSITE-ProRule" id="PRU00335"/>
    </source>
</evidence>
<dbReference type="Proteomes" id="UP000219329">
    <property type="component" value="Unassembled WGS sequence"/>
</dbReference>
<accession>A0A2A5WFI4</accession>
<keyword evidence="3" id="KW-0804">Transcription</keyword>
<dbReference type="Gene3D" id="1.10.357.10">
    <property type="entry name" value="Tetracycline Repressor, domain 2"/>
    <property type="match status" value="1"/>
</dbReference>
<evidence type="ECO:0000256" key="1">
    <source>
        <dbReference type="ARBA" id="ARBA00023015"/>
    </source>
</evidence>
<dbReference type="SUPFAM" id="SSF46689">
    <property type="entry name" value="Homeodomain-like"/>
    <property type="match status" value="1"/>
</dbReference>
<gene>
    <name evidence="6" type="ORF">CNF02_02305</name>
</gene>
<evidence type="ECO:0000313" key="7">
    <source>
        <dbReference type="Proteomes" id="UP000219329"/>
    </source>
</evidence>
<keyword evidence="2 4" id="KW-0238">DNA-binding</keyword>
<feature type="domain" description="HTH tetR-type" evidence="5">
    <location>
        <begin position="15"/>
        <end position="75"/>
    </location>
</feature>
<dbReference type="Pfam" id="PF13305">
    <property type="entry name" value="TetR_C_33"/>
    <property type="match status" value="1"/>
</dbReference>
<dbReference type="InterPro" id="IPR009057">
    <property type="entry name" value="Homeodomain-like_sf"/>
</dbReference>
<organism evidence="6 7">
    <name type="scientific">OM182 bacterium MED-G28</name>
    <dbReference type="NCBI Taxonomy" id="1986256"/>
    <lineage>
        <taxon>Bacteria</taxon>
        <taxon>Pseudomonadati</taxon>
        <taxon>Pseudomonadota</taxon>
        <taxon>Gammaproteobacteria</taxon>
        <taxon>OMG group</taxon>
        <taxon>OM182 clade</taxon>
    </lineage>
</organism>
<dbReference type="PROSITE" id="PS50977">
    <property type="entry name" value="HTH_TETR_2"/>
    <property type="match status" value="1"/>
</dbReference>
<dbReference type="InterPro" id="IPR036271">
    <property type="entry name" value="Tet_transcr_reg_TetR-rel_C_sf"/>
</dbReference>
<evidence type="ECO:0000259" key="5">
    <source>
        <dbReference type="PROSITE" id="PS50977"/>
    </source>
</evidence>